<reference evidence="3" key="4">
    <citation type="journal article" date="2015" name="G3 (Bethesda)">
        <title>Genome sequences of three phytopathogenic species of the Magnaporthaceae family of fungi.</title>
        <authorList>
            <person name="Okagaki L.H."/>
            <person name="Nunes C.C."/>
            <person name="Sailsbery J."/>
            <person name="Clay B."/>
            <person name="Brown D."/>
            <person name="John T."/>
            <person name="Oh Y."/>
            <person name="Young N."/>
            <person name="Fitzgerald M."/>
            <person name="Haas B.J."/>
            <person name="Zeng Q."/>
            <person name="Young S."/>
            <person name="Adiconis X."/>
            <person name="Fan L."/>
            <person name="Levin J.Z."/>
            <person name="Mitchell T.K."/>
            <person name="Okubara P.A."/>
            <person name="Farman M.L."/>
            <person name="Kohn L.M."/>
            <person name="Birren B."/>
            <person name="Ma L.-J."/>
            <person name="Dean R.A."/>
        </authorList>
    </citation>
    <scope>NUCLEOTIDE SEQUENCE</scope>
    <source>
        <strain evidence="3">ATCC 64411 / 73-15</strain>
    </source>
</reference>
<dbReference type="VEuPathDB" id="FungiDB:MAPG_08589"/>
<feature type="signal peptide" evidence="1">
    <location>
        <begin position="1"/>
        <end position="19"/>
    </location>
</feature>
<reference evidence="2" key="2">
    <citation type="submission" date="2010-05" db="EMBL/GenBank/DDBJ databases">
        <title>The Genome Sequence of Magnaporthe poae strain ATCC 64411.</title>
        <authorList>
            <consortium name="The Broad Institute Genome Sequencing Platform"/>
            <consortium name="Broad Institute Genome Sequencing Center for Infectious Disease"/>
            <person name="Ma L.-J."/>
            <person name="Dead R."/>
            <person name="Young S."/>
            <person name="Zeng Q."/>
            <person name="Koehrsen M."/>
            <person name="Alvarado L."/>
            <person name="Berlin A."/>
            <person name="Chapman S.B."/>
            <person name="Chen Z."/>
            <person name="Freedman E."/>
            <person name="Gellesch M."/>
            <person name="Goldberg J."/>
            <person name="Griggs A."/>
            <person name="Gujja S."/>
            <person name="Heilman E.R."/>
            <person name="Heiman D."/>
            <person name="Hepburn T."/>
            <person name="Howarth C."/>
            <person name="Jen D."/>
            <person name="Larson L."/>
            <person name="Mehta T."/>
            <person name="Neiman D."/>
            <person name="Pearson M."/>
            <person name="Roberts A."/>
            <person name="Saif S."/>
            <person name="Shea T."/>
            <person name="Shenoy N."/>
            <person name="Sisk P."/>
            <person name="Stolte C."/>
            <person name="Sykes S."/>
            <person name="Walk T."/>
            <person name="White J."/>
            <person name="Yandava C."/>
            <person name="Haas B."/>
            <person name="Nusbaum C."/>
            <person name="Birren B."/>
        </authorList>
    </citation>
    <scope>NUCLEOTIDE SEQUENCE</scope>
    <source>
        <strain evidence="2">ATCC 64411</strain>
    </source>
</reference>
<keyword evidence="1" id="KW-0732">Signal</keyword>
<dbReference type="Proteomes" id="UP000011715">
    <property type="component" value="Unassembled WGS sequence"/>
</dbReference>
<organism evidence="3 4">
    <name type="scientific">Magnaporthiopsis poae (strain ATCC 64411 / 73-15)</name>
    <name type="common">Kentucky bluegrass fungus</name>
    <name type="synonym">Magnaporthe poae</name>
    <dbReference type="NCBI Taxonomy" id="644358"/>
    <lineage>
        <taxon>Eukaryota</taxon>
        <taxon>Fungi</taxon>
        <taxon>Dikarya</taxon>
        <taxon>Ascomycota</taxon>
        <taxon>Pezizomycotina</taxon>
        <taxon>Sordariomycetes</taxon>
        <taxon>Sordariomycetidae</taxon>
        <taxon>Magnaporthales</taxon>
        <taxon>Magnaporthaceae</taxon>
        <taxon>Magnaporthiopsis</taxon>
    </lineage>
</organism>
<reference evidence="4" key="1">
    <citation type="submission" date="2010-05" db="EMBL/GenBank/DDBJ databases">
        <title>The genome sequence of Magnaporthe poae strain ATCC 64411.</title>
        <authorList>
            <person name="Ma L.-J."/>
            <person name="Dead R."/>
            <person name="Young S."/>
            <person name="Zeng Q."/>
            <person name="Koehrsen M."/>
            <person name="Alvarado L."/>
            <person name="Berlin A."/>
            <person name="Chapman S.B."/>
            <person name="Chen Z."/>
            <person name="Freedman E."/>
            <person name="Gellesch M."/>
            <person name="Goldberg J."/>
            <person name="Griggs A."/>
            <person name="Gujja S."/>
            <person name="Heilman E.R."/>
            <person name="Heiman D."/>
            <person name="Hepburn T."/>
            <person name="Howarth C."/>
            <person name="Jen D."/>
            <person name="Larson L."/>
            <person name="Mehta T."/>
            <person name="Neiman D."/>
            <person name="Pearson M."/>
            <person name="Roberts A."/>
            <person name="Saif S."/>
            <person name="Shea T."/>
            <person name="Shenoy N."/>
            <person name="Sisk P."/>
            <person name="Stolte C."/>
            <person name="Sykes S."/>
            <person name="Walk T."/>
            <person name="White J."/>
            <person name="Yandava C."/>
            <person name="Haas B."/>
            <person name="Nusbaum C."/>
            <person name="Birren B."/>
        </authorList>
    </citation>
    <scope>NUCLEOTIDE SEQUENCE [LARGE SCALE GENOMIC DNA]</scope>
    <source>
        <strain evidence="4">ATCC 64411 / 73-15</strain>
    </source>
</reference>
<dbReference type="EnsemblFungi" id="MAPG_08589T0">
    <property type="protein sequence ID" value="MAPG_08589T0"/>
    <property type="gene ID" value="MAPG_08589"/>
</dbReference>
<dbReference type="AlphaFoldDB" id="A0A0C4E7R9"/>
<protein>
    <submittedName>
        <fullName evidence="2 3">Uncharacterized protein</fullName>
    </submittedName>
</protein>
<dbReference type="EMBL" id="GL876973">
    <property type="protein sequence ID" value="KLU89618.1"/>
    <property type="molecule type" value="Genomic_DNA"/>
</dbReference>
<dbReference type="EMBL" id="ADBL01002075">
    <property type="status" value="NOT_ANNOTATED_CDS"/>
    <property type="molecule type" value="Genomic_DNA"/>
</dbReference>
<evidence type="ECO:0000313" key="4">
    <source>
        <dbReference type="Proteomes" id="UP000011715"/>
    </source>
</evidence>
<name>A0A0C4E7R9_MAGP6</name>
<reference evidence="3" key="5">
    <citation type="submission" date="2015-06" db="UniProtKB">
        <authorList>
            <consortium name="EnsemblFungi"/>
        </authorList>
    </citation>
    <scope>IDENTIFICATION</scope>
    <source>
        <strain evidence="3">ATCC 64411</strain>
    </source>
</reference>
<reference evidence="2" key="3">
    <citation type="submission" date="2011-03" db="EMBL/GenBank/DDBJ databases">
        <title>Annotation of Magnaporthe poae ATCC 64411.</title>
        <authorList>
            <person name="Ma L.-J."/>
            <person name="Dead R."/>
            <person name="Young S.K."/>
            <person name="Zeng Q."/>
            <person name="Gargeya S."/>
            <person name="Fitzgerald M."/>
            <person name="Haas B."/>
            <person name="Abouelleil A."/>
            <person name="Alvarado L."/>
            <person name="Arachchi H.M."/>
            <person name="Berlin A."/>
            <person name="Brown A."/>
            <person name="Chapman S.B."/>
            <person name="Chen Z."/>
            <person name="Dunbar C."/>
            <person name="Freedman E."/>
            <person name="Gearin G."/>
            <person name="Gellesch M."/>
            <person name="Goldberg J."/>
            <person name="Griggs A."/>
            <person name="Gujja S."/>
            <person name="Heiman D."/>
            <person name="Howarth C."/>
            <person name="Larson L."/>
            <person name="Lui A."/>
            <person name="MacDonald P.J.P."/>
            <person name="Mehta T."/>
            <person name="Montmayeur A."/>
            <person name="Murphy C."/>
            <person name="Neiman D."/>
            <person name="Pearson M."/>
            <person name="Priest M."/>
            <person name="Roberts A."/>
            <person name="Saif S."/>
            <person name="Shea T."/>
            <person name="Shenoy N."/>
            <person name="Sisk P."/>
            <person name="Stolte C."/>
            <person name="Sykes S."/>
            <person name="Yandava C."/>
            <person name="Wortman J."/>
            <person name="Nusbaum C."/>
            <person name="Birren B."/>
        </authorList>
    </citation>
    <scope>NUCLEOTIDE SEQUENCE</scope>
    <source>
        <strain evidence="2">ATCC 64411</strain>
    </source>
</reference>
<feature type="chain" id="PRO_5009385899" evidence="1">
    <location>
        <begin position="20"/>
        <end position="106"/>
    </location>
</feature>
<keyword evidence="4" id="KW-1185">Reference proteome</keyword>
<evidence type="ECO:0000256" key="1">
    <source>
        <dbReference type="SAM" id="SignalP"/>
    </source>
</evidence>
<sequence>MRFSTVFQFVLLAVPAAAAAVPDCPRPPRWLPTNHTSVDHALRRIKDTYRLCSRMCDDAEGLEEVRRHCRVRCDRQRGACWSLWWWKVAKDEKRQGGRRGSSLRRG</sequence>
<gene>
    <name evidence="2" type="ORF">MAPG_08589</name>
</gene>
<accession>A0A0C4E7R9</accession>
<evidence type="ECO:0000313" key="3">
    <source>
        <dbReference type="EnsemblFungi" id="MAPG_08589T0"/>
    </source>
</evidence>
<evidence type="ECO:0000313" key="2">
    <source>
        <dbReference type="EMBL" id="KLU89618.1"/>
    </source>
</evidence>
<proteinExistence type="predicted"/>